<proteinExistence type="predicted"/>
<feature type="transmembrane region" description="Helical" evidence="2">
    <location>
        <begin position="332"/>
        <end position="350"/>
    </location>
</feature>
<dbReference type="EMBL" id="KB644409">
    <property type="protein sequence ID" value="EPS26423.1"/>
    <property type="molecule type" value="Genomic_DNA"/>
</dbReference>
<feature type="transmembrane region" description="Helical" evidence="2">
    <location>
        <begin position="510"/>
        <end position="529"/>
    </location>
</feature>
<keyword evidence="2" id="KW-1133">Transmembrane helix</keyword>
<evidence type="ECO:0008006" key="5">
    <source>
        <dbReference type="Google" id="ProtNLM"/>
    </source>
</evidence>
<dbReference type="Proteomes" id="UP000019376">
    <property type="component" value="Unassembled WGS sequence"/>
</dbReference>
<dbReference type="SUPFAM" id="SSF103473">
    <property type="entry name" value="MFS general substrate transporter"/>
    <property type="match status" value="1"/>
</dbReference>
<dbReference type="InterPro" id="IPR036259">
    <property type="entry name" value="MFS_trans_sf"/>
</dbReference>
<dbReference type="PhylomeDB" id="S8AKS4"/>
<dbReference type="HOGENOM" id="CLU_476586_0_0_1"/>
<keyword evidence="2" id="KW-0472">Membrane</keyword>
<organism evidence="3 4">
    <name type="scientific">Penicillium oxalicum (strain 114-2 / CGMCC 5302)</name>
    <name type="common">Penicillium decumbens</name>
    <dbReference type="NCBI Taxonomy" id="933388"/>
    <lineage>
        <taxon>Eukaryota</taxon>
        <taxon>Fungi</taxon>
        <taxon>Dikarya</taxon>
        <taxon>Ascomycota</taxon>
        <taxon>Pezizomycotina</taxon>
        <taxon>Eurotiomycetes</taxon>
        <taxon>Eurotiomycetidae</taxon>
        <taxon>Eurotiales</taxon>
        <taxon>Aspergillaceae</taxon>
        <taxon>Penicillium</taxon>
    </lineage>
</organism>
<accession>S8AKS4</accession>
<feature type="transmembrane region" description="Helical" evidence="2">
    <location>
        <begin position="120"/>
        <end position="140"/>
    </location>
</feature>
<dbReference type="AlphaFoldDB" id="S8AKS4"/>
<reference evidence="3 4" key="1">
    <citation type="journal article" date="2013" name="PLoS ONE">
        <title>Genomic and secretomic analyses reveal unique features of the lignocellulolytic enzyme system of Penicillium decumbens.</title>
        <authorList>
            <person name="Liu G."/>
            <person name="Zhang L."/>
            <person name="Wei X."/>
            <person name="Zou G."/>
            <person name="Qin Y."/>
            <person name="Ma L."/>
            <person name="Li J."/>
            <person name="Zheng H."/>
            <person name="Wang S."/>
            <person name="Wang C."/>
            <person name="Xun L."/>
            <person name="Zhao G.-P."/>
            <person name="Zhou Z."/>
            <person name="Qu Y."/>
        </authorList>
    </citation>
    <scope>NUCLEOTIDE SEQUENCE [LARGE SCALE GENOMIC DNA]</scope>
    <source>
        <strain evidence="4">114-2 / CGMCC 5302</strain>
    </source>
</reference>
<dbReference type="STRING" id="933388.S8AKS4"/>
<feature type="transmembrane region" description="Helical" evidence="2">
    <location>
        <begin position="379"/>
        <end position="401"/>
    </location>
</feature>
<keyword evidence="2" id="KW-0812">Transmembrane</keyword>
<keyword evidence="4" id="KW-1185">Reference proteome</keyword>
<sequence length="572" mass="62767">MPRVRTIDHDLKFSSDTDRAWASSMNVEERRRAFEVKLAQEDRFGRDQIKAVFAATPAFFADFLRTLAVNLAVCMLGVFLWGCAEMDAIEISSYAGTLIRIADSAGIAVAQAFFRWLGKWVGGLFLFSIEVLIIASVALTTRLTTEYPGTETVGVLLLWSAALNVLFAWDTLVLTNHSPGIGWANAGAFNYVSRHRHMVLFAVILVVLDIAEKFTESLVMDENSDRCAGECQAILVKTWLGVILLWLVASFVAFRSSLIAPEPVRHASNMQHEMTRAGDETRNFPQSQPEGHVDQVPQIQNLGDATVEFLASETTWVDPKKQVDQWMQSRKAHLATALSWFLFTTALYNLGFDNMITVNTAKWIWTRGTNPHEVFYCNAVGNLVSFCLLSIPGSLITAMTIDILRRKAIARSALAILIALHFVVGTTLGLLFASSNERRLVLYVIAQFPFSYGSRPVASVVKTGSLPARHRSASHSISAAVGSISAIVVQHVFDAFPTADVATGSPWGRLLVYLFGGFFFCGVVTTWFASGTTPDTIEVLVAEDADAYTESESGSDESEDSEGGSEGSEENE</sequence>
<evidence type="ECO:0000313" key="3">
    <source>
        <dbReference type="EMBL" id="EPS26423.1"/>
    </source>
</evidence>
<name>S8AKS4_PENO1</name>
<feature type="transmembrane region" description="Helical" evidence="2">
    <location>
        <begin position="239"/>
        <end position="260"/>
    </location>
</feature>
<evidence type="ECO:0000313" key="4">
    <source>
        <dbReference type="Proteomes" id="UP000019376"/>
    </source>
</evidence>
<gene>
    <name evidence="3" type="ORF">PDE_01359</name>
</gene>
<protein>
    <recommendedName>
        <fullName evidence="5">Major facilitator superfamily (MFS) profile domain-containing protein</fullName>
    </recommendedName>
</protein>
<feature type="transmembrane region" description="Helical" evidence="2">
    <location>
        <begin position="413"/>
        <end position="434"/>
    </location>
</feature>
<feature type="transmembrane region" description="Helical" evidence="2">
    <location>
        <begin position="63"/>
        <end position="82"/>
    </location>
</feature>
<dbReference type="Gene3D" id="1.20.1250.20">
    <property type="entry name" value="MFS general substrate transporter like domains"/>
    <property type="match status" value="1"/>
</dbReference>
<feature type="transmembrane region" description="Helical" evidence="2">
    <location>
        <begin position="152"/>
        <end position="169"/>
    </location>
</feature>
<evidence type="ECO:0000256" key="1">
    <source>
        <dbReference type="SAM" id="MobiDB-lite"/>
    </source>
</evidence>
<feature type="region of interest" description="Disordered" evidence="1">
    <location>
        <begin position="547"/>
        <end position="572"/>
    </location>
</feature>
<evidence type="ECO:0000256" key="2">
    <source>
        <dbReference type="SAM" id="Phobius"/>
    </source>
</evidence>
<dbReference type="eggNOG" id="KOG0252">
    <property type="taxonomic scope" value="Eukaryota"/>
</dbReference>